<keyword evidence="4" id="KW-0689">Ribosomal protein</keyword>
<gene>
    <name evidence="4" type="ORF">TSOC_000246</name>
</gene>
<dbReference type="GO" id="GO:0003729">
    <property type="term" value="F:mRNA binding"/>
    <property type="evidence" value="ECO:0007669"/>
    <property type="project" value="UniProtKB-ARBA"/>
</dbReference>
<organism evidence="4 5">
    <name type="scientific">Tetrabaena socialis</name>
    <dbReference type="NCBI Taxonomy" id="47790"/>
    <lineage>
        <taxon>Eukaryota</taxon>
        <taxon>Viridiplantae</taxon>
        <taxon>Chlorophyta</taxon>
        <taxon>core chlorophytes</taxon>
        <taxon>Chlorophyceae</taxon>
        <taxon>CS clade</taxon>
        <taxon>Chlamydomonadales</taxon>
        <taxon>Tetrabaenaceae</taxon>
        <taxon>Tetrabaena</taxon>
    </lineage>
</organism>
<keyword evidence="1" id="KW-1017">Isopeptide bond</keyword>
<dbReference type="AlphaFoldDB" id="A0A2J8AJQ2"/>
<dbReference type="EMBL" id="PGGS01000004">
    <property type="protein sequence ID" value="PNH12756.1"/>
    <property type="molecule type" value="Genomic_DNA"/>
</dbReference>
<accession>A0A2J8AJQ2</accession>
<dbReference type="SUPFAM" id="SSF54236">
    <property type="entry name" value="Ubiquitin-like"/>
    <property type="match status" value="1"/>
</dbReference>
<dbReference type="Pfam" id="PF00240">
    <property type="entry name" value="ubiquitin"/>
    <property type="match status" value="1"/>
</dbReference>
<dbReference type="Gene3D" id="3.10.20.90">
    <property type="entry name" value="Phosphatidylinositol 3-kinase Catalytic Subunit, Chain A, domain 1"/>
    <property type="match status" value="1"/>
</dbReference>
<dbReference type="GO" id="GO:0005840">
    <property type="term" value="C:ribosome"/>
    <property type="evidence" value="ECO:0007669"/>
    <property type="project" value="UniProtKB-KW"/>
</dbReference>
<sequence length="419" mass="43681">MLPSLTVGAQLVVRERDQGGWWRGMICRCLEIRRSYDAWSFKSGDLPATVLRDLRAAAADTLESPASPPEAEVLCSYRRVRPFDEQLLASMAAGEVPATAVLLEDRLYVVDRRSSFKAASRTDRRDLRVLATLQQHTGERAAAQADAGAEVRISAQLRVPRPKVALLVKTLTGKTITFGLPTSSTVGEVKMAIHCEEGGLDTPSPGMVSMFERAVHDPCACVLCGVGGDHTGIPVDQQRLIFSGKGLEEDGRTLADYGVQTGNTLHLVLRLRGGMFHPTSGRGGYAELRGECGGAAGAGVQLEAEGDGGDEPAGLPSMRVLMPSGHSASVNIALATVGQLMRRVRAAAAEAEAEADAELPAADGDAGGGGSRNKRRRSGERPAGSGGAAAVGGAAAAQEDGATGNSPAGRGGRPSKRRA</sequence>
<evidence type="ECO:0000256" key="2">
    <source>
        <dbReference type="SAM" id="MobiDB-lite"/>
    </source>
</evidence>
<feature type="compositionally biased region" description="Low complexity" evidence="2">
    <location>
        <begin position="391"/>
        <end position="404"/>
    </location>
</feature>
<evidence type="ECO:0000256" key="1">
    <source>
        <dbReference type="ARBA" id="ARBA00022499"/>
    </source>
</evidence>
<proteinExistence type="predicted"/>
<comment type="caution">
    <text evidence="4">The sequence shown here is derived from an EMBL/GenBank/DDBJ whole genome shotgun (WGS) entry which is preliminary data.</text>
</comment>
<dbReference type="InterPro" id="IPR029071">
    <property type="entry name" value="Ubiquitin-like_domsf"/>
</dbReference>
<feature type="domain" description="Ubiquitin-like" evidence="3">
    <location>
        <begin position="164"/>
        <end position="274"/>
    </location>
</feature>
<dbReference type="PANTHER" id="PTHR10666">
    <property type="entry name" value="UBIQUITIN"/>
    <property type="match status" value="1"/>
</dbReference>
<evidence type="ECO:0000313" key="4">
    <source>
        <dbReference type="EMBL" id="PNH12756.1"/>
    </source>
</evidence>
<dbReference type="InterPro" id="IPR000626">
    <property type="entry name" value="Ubiquitin-like_dom"/>
</dbReference>
<keyword evidence="4" id="KW-0687">Ribonucleoprotein</keyword>
<dbReference type="PROSITE" id="PS50053">
    <property type="entry name" value="UBIQUITIN_2"/>
    <property type="match status" value="1"/>
</dbReference>
<name>A0A2J8AJQ2_9CHLO</name>
<dbReference type="Proteomes" id="UP000236333">
    <property type="component" value="Unassembled WGS sequence"/>
</dbReference>
<keyword evidence="5" id="KW-1185">Reference proteome</keyword>
<feature type="region of interest" description="Disordered" evidence="2">
    <location>
        <begin position="353"/>
        <end position="419"/>
    </location>
</feature>
<protein>
    <submittedName>
        <fullName evidence="4">Ubiquitin-60S ribosomal protein L40</fullName>
    </submittedName>
</protein>
<evidence type="ECO:0000313" key="5">
    <source>
        <dbReference type="Proteomes" id="UP000236333"/>
    </source>
</evidence>
<evidence type="ECO:0000259" key="3">
    <source>
        <dbReference type="PROSITE" id="PS50053"/>
    </source>
</evidence>
<dbReference type="InterPro" id="IPR050158">
    <property type="entry name" value="Ubiquitin_ubiquitin-like"/>
</dbReference>
<dbReference type="SMART" id="SM00213">
    <property type="entry name" value="UBQ"/>
    <property type="match status" value="1"/>
</dbReference>
<reference evidence="4 5" key="1">
    <citation type="journal article" date="2017" name="Mol. Biol. Evol.">
        <title>The 4-celled Tetrabaena socialis nuclear genome reveals the essential components for genetic control of cell number at the origin of multicellularity in the volvocine lineage.</title>
        <authorList>
            <person name="Featherston J."/>
            <person name="Arakaki Y."/>
            <person name="Hanschen E.R."/>
            <person name="Ferris P.J."/>
            <person name="Michod R.E."/>
            <person name="Olson B.J.S.C."/>
            <person name="Nozaki H."/>
            <person name="Durand P.M."/>
        </authorList>
    </citation>
    <scope>NUCLEOTIDE SEQUENCE [LARGE SCALE GENOMIC DNA]</scope>
    <source>
        <strain evidence="4 5">NIES-571</strain>
    </source>
</reference>
<dbReference type="OrthoDB" id="1043111at2759"/>